<dbReference type="InterPro" id="IPR002252">
    <property type="entry name" value="Glyco_hydro_36"/>
</dbReference>
<dbReference type="Gene3D" id="2.70.98.60">
    <property type="entry name" value="alpha-galactosidase from lactobacil brevis"/>
    <property type="match status" value="1"/>
</dbReference>
<keyword evidence="4" id="KW-1185">Reference proteome</keyword>
<dbReference type="SUPFAM" id="SSF51445">
    <property type="entry name" value="(Trans)glycosidases"/>
    <property type="match status" value="1"/>
</dbReference>
<dbReference type="CDD" id="cd14791">
    <property type="entry name" value="GH36"/>
    <property type="match status" value="1"/>
</dbReference>
<dbReference type="InterPro" id="IPR050985">
    <property type="entry name" value="Alpha-glycosidase_related"/>
</dbReference>
<evidence type="ECO:0000313" key="4">
    <source>
        <dbReference type="Proteomes" id="UP001589810"/>
    </source>
</evidence>
<dbReference type="EMBL" id="JBHLUD010000002">
    <property type="protein sequence ID" value="MFC0541698.1"/>
    <property type="molecule type" value="Genomic_DNA"/>
</dbReference>
<dbReference type="InterPro" id="IPR013785">
    <property type="entry name" value="Aldolase_TIM"/>
</dbReference>
<evidence type="ECO:0000313" key="3">
    <source>
        <dbReference type="EMBL" id="MFC0541698.1"/>
    </source>
</evidence>
<gene>
    <name evidence="3" type="ORF">ACFFH7_09410</name>
</gene>
<dbReference type="PRINTS" id="PR00743">
    <property type="entry name" value="GLHYDRLASE36"/>
</dbReference>
<proteinExistence type="predicted"/>
<dbReference type="EC" id="3.2.1.-" evidence="3"/>
<dbReference type="RefSeq" id="WP_273942269.1">
    <property type="nucleotide sequence ID" value="NZ_CP097263.1"/>
</dbReference>
<evidence type="ECO:0000256" key="2">
    <source>
        <dbReference type="ARBA" id="ARBA00023295"/>
    </source>
</evidence>
<dbReference type="Pfam" id="PF02065">
    <property type="entry name" value="Melibiase"/>
    <property type="match status" value="1"/>
</dbReference>
<dbReference type="Gene3D" id="3.20.20.70">
    <property type="entry name" value="Aldolase class I"/>
    <property type="match status" value="1"/>
</dbReference>
<dbReference type="InterPro" id="IPR038417">
    <property type="entry name" value="Alpga-gal_N_sf"/>
</dbReference>
<evidence type="ECO:0000256" key="1">
    <source>
        <dbReference type="ARBA" id="ARBA00022801"/>
    </source>
</evidence>
<dbReference type="InterPro" id="IPR017853">
    <property type="entry name" value="GH"/>
</dbReference>
<keyword evidence="1 3" id="KW-0378">Hydrolase</keyword>
<dbReference type="PANTHER" id="PTHR43053">
    <property type="entry name" value="GLYCOSIDASE FAMILY 31"/>
    <property type="match status" value="1"/>
</dbReference>
<accession>A0ABV6MN37</accession>
<sequence length="716" mass="77683">MLESAITDAGPSVPDDREAASLERVDWAVPGLRLSFGHAADTPLHLLSLETDSCEVTTASRLPLVEILAAGRGHTLANSRLVQTSVGAELRYVAHELAENSIRFELATPDGILAQLLITGRDGAFRTSTSVVNATGHDVLLVSVTSWVSPFGGAAGPGFEDPAGGWVLVEGSSDWLGEGRWTESTLRQGTLLPTLREDLTGHTPRQAVIRTANGTWSTGGHLPVAGVRSEDHHVAWLWEVVHNGPWRWEVGEHRGDCYFALAGPTDWDHQWSQRLAPGESFTAVPAVVAVGRDLTAAAAALTGARRRDRRPHVDNTRPSIVFNDYMNTLNGDPSTEKLLPLVEAASAVGVETFCIDAGWYSNSPDWWDSVGEWAPSTTRFPNGLKEVVAAIREHGMVPGLWLEPEVVGVNSPVAERLPKDAFLQRGGFRVEEQGRYHLDLRHPAARAHLDGVIDRLVAEFGIGFFKFDYNINAGPGTDRDAPSVGAGLLGHNRAQLAWLDGILDRHPRLVLENCSSGGMRADAALLSRMQLQSTSDQQDPLRYPPIAAAAPLSMLPETAASWAYPQPEMSLEASAFTLVTGLAGRFYLSGYLNRMDTAQLALVREAVDAARRLRTGLIESTPSWPLGLPGWDDRWIAAALHTPEHVVVSVWDRGEGPDQMYLHFPALQGKDVTVDTVFPRSLPAWETRWHAETGTLAVRSTVPAPTARTLVLTPSA</sequence>
<comment type="caution">
    <text evidence="3">The sequence shown here is derived from an EMBL/GenBank/DDBJ whole genome shotgun (WGS) entry which is preliminary data.</text>
</comment>
<name>A0ABV6MN37_9PSEU</name>
<protein>
    <submittedName>
        <fullName evidence="3">Glycoside hydrolase family 36 protein</fullName>
        <ecNumber evidence="3">3.2.1.-</ecNumber>
    </submittedName>
</protein>
<keyword evidence="2 3" id="KW-0326">Glycosidase</keyword>
<dbReference type="PANTHER" id="PTHR43053:SF3">
    <property type="entry name" value="ALPHA-GALACTOSIDASE C-RELATED"/>
    <property type="match status" value="1"/>
</dbReference>
<dbReference type="Proteomes" id="UP001589810">
    <property type="component" value="Unassembled WGS sequence"/>
</dbReference>
<dbReference type="GO" id="GO:0016798">
    <property type="term" value="F:hydrolase activity, acting on glycosyl bonds"/>
    <property type="evidence" value="ECO:0007669"/>
    <property type="project" value="UniProtKB-KW"/>
</dbReference>
<organism evidence="3 4">
    <name type="scientific">Kutzneria chonburiensis</name>
    <dbReference type="NCBI Taxonomy" id="1483604"/>
    <lineage>
        <taxon>Bacteria</taxon>
        <taxon>Bacillati</taxon>
        <taxon>Actinomycetota</taxon>
        <taxon>Actinomycetes</taxon>
        <taxon>Pseudonocardiales</taxon>
        <taxon>Pseudonocardiaceae</taxon>
        <taxon>Kutzneria</taxon>
    </lineage>
</organism>
<reference evidence="3 4" key="1">
    <citation type="submission" date="2024-09" db="EMBL/GenBank/DDBJ databases">
        <authorList>
            <person name="Sun Q."/>
            <person name="Mori K."/>
        </authorList>
    </citation>
    <scope>NUCLEOTIDE SEQUENCE [LARGE SCALE GENOMIC DNA]</scope>
    <source>
        <strain evidence="3 4">TBRC 1432</strain>
    </source>
</reference>